<evidence type="ECO:0000313" key="2">
    <source>
        <dbReference type="Proteomes" id="UP000651977"/>
    </source>
</evidence>
<dbReference type="Pfam" id="PF11042">
    <property type="entry name" value="DUF2750"/>
    <property type="match status" value="1"/>
</dbReference>
<proteinExistence type="predicted"/>
<dbReference type="EMBL" id="BMDY01000010">
    <property type="protein sequence ID" value="GGB06179.1"/>
    <property type="molecule type" value="Genomic_DNA"/>
</dbReference>
<reference evidence="2" key="1">
    <citation type="journal article" date="2019" name="Int. J. Syst. Evol. Microbiol.">
        <title>The Global Catalogue of Microorganisms (GCM) 10K type strain sequencing project: providing services to taxonomists for standard genome sequencing and annotation.</title>
        <authorList>
            <consortium name="The Broad Institute Genomics Platform"/>
            <consortium name="The Broad Institute Genome Sequencing Center for Infectious Disease"/>
            <person name="Wu L."/>
            <person name="Ma J."/>
        </authorList>
    </citation>
    <scope>NUCLEOTIDE SEQUENCE [LARGE SCALE GENOMIC DNA]</scope>
    <source>
        <strain evidence="2">CGMCC 1.10131</strain>
    </source>
</reference>
<name>A0ABQ1I163_9ALTE</name>
<dbReference type="InterPro" id="IPR021284">
    <property type="entry name" value="DUF2750"/>
</dbReference>
<dbReference type="RefSeq" id="WP_055732579.1">
    <property type="nucleotide sequence ID" value="NZ_BMDY01000010.1"/>
</dbReference>
<evidence type="ECO:0008006" key="3">
    <source>
        <dbReference type="Google" id="ProtNLM"/>
    </source>
</evidence>
<comment type="caution">
    <text evidence="1">The sequence shown here is derived from an EMBL/GenBank/DDBJ whole genome shotgun (WGS) entry which is preliminary data.</text>
</comment>
<sequence>MGKSNHSLLDFSQAVIESGQLWVLSVDDEFVVVDSIEFDNTDVMPVFSSQSKAQALCVEDWSNYQAVAIELETFFDEWLPGLDQDQVMLALDLDENLVGEELEPFKLAKQLAKDEL</sequence>
<protein>
    <recommendedName>
        <fullName evidence="3">DUF2750 domain-containing protein</fullName>
    </recommendedName>
</protein>
<accession>A0ABQ1I163</accession>
<keyword evidence="2" id="KW-1185">Reference proteome</keyword>
<gene>
    <name evidence="1" type="ORF">GCM10007414_19350</name>
</gene>
<evidence type="ECO:0000313" key="1">
    <source>
        <dbReference type="EMBL" id="GGB06179.1"/>
    </source>
</evidence>
<dbReference type="Proteomes" id="UP000651977">
    <property type="component" value="Unassembled WGS sequence"/>
</dbReference>
<organism evidence="1 2">
    <name type="scientific">Agarivorans gilvus</name>
    <dbReference type="NCBI Taxonomy" id="680279"/>
    <lineage>
        <taxon>Bacteria</taxon>
        <taxon>Pseudomonadati</taxon>
        <taxon>Pseudomonadota</taxon>
        <taxon>Gammaproteobacteria</taxon>
        <taxon>Alteromonadales</taxon>
        <taxon>Alteromonadaceae</taxon>
        <taxon>Agarivorans</taxon>
    </lineage>
</organism>